<dbReference type="PANTHER" id="PTHR43708">
    <property type="entry name" value="CONSERVED EXPRESSED OXIDOREDUCTASE (EUROFUNG)"/>
    <property type="match status" value="1"/>
</dbReference>
<dbReference type="Gene3D" id="3.40.50.720">
    <property type="entry name" value="NAD(P)-binding Rossmann-like Domain"/>
    <property type="match status" value="1"/>
</dbReference>
<proteinExistence type="predicted"/>
<organism evidence="2 3">
    <name type="scientific">Photobacterium galatheae</name>
    <dbReference type="NCBI Taxonomy" id="1654360"/>
    <lineage>
        <taxon>Bacteria</taxon>
        <taxon>Pseudomonadati</taxon>
        <taxon>Pseudomonadota</taxon>
        <taxon>Gammaproteobacteria</taxon>
        <taxon>Vibrionales</taxon>
        <taxon>Vibrionaceae</taxon>
        <taxon>Photobacterium</taxon>
    </lineage>
</organism>
<comment type="caution">
    <text evidence="2">The sequence shown here is derived from an EMBL/GenBank/DDBJ whole genome shotgun (WGS) entry which is preliminary data.</text>
</comment>
<dbReference type="GO" id="GO:0000166">
    <property type="term" value="F:nucleotide binding"/>
    <property type="evidence" value="ECO:0007669"/>
    <property type="project" value="InterPro"/>
</dbReference>
<dbReference type="InterPro" id="IPR051317">
    <property type="entry name" value="Gfo/Idh/MocA_oxidoreduct"/>
</dbReference>
<evidence type="ECO:0000313" key="3">
    <source>
        <dbReference type="Proteomes" id="UP000027192"/>
    </source>
</evidence>
<sequence length="303" mass="34134">MKIGIIGLGDIAQKAYLPVITQWPGIELAFCTRNPAVLKQLAQTHRIPDAVTDYRELAGLGVDGVMIHSATSSHFEIAQFFLNHGIAVFVDKPLSDTYAACESLHNLAEAKQLPLFMGFNRRYLPLIQPHLKTPQKGQLMGIRWQKHRLNQPGDVRTFVFDDFIHPLDSVNLSGSVRSEDLHVITQYHQGKLARLDVEWQVDQTIYQASMNRLNGVTAEQVTLNFENRTVHFDSLATGTSWIDGAESKLTLPDWTPMLESKGFTAMIAHWLDVVALGRMEHALVQRNLNSHYLAEVVCQKLEQ</sequence>
<gene>
    <name evidence="2" type="ORF">EA58_10605</name>
</gene>
<dbReference type="STRING" id="1654360.EA58_10605"/>
<dbReference type="OrthoDB" id="9781031at2"/>
<dbReference type="SUPFAM" id="SSF51735">
    <property type="entry name" value="NAD(P)-binding Rossmann-fold domains"/>
    <property type="match status" value="1"/>
</dbReference>
<protein>
    <submittedName>
        <fullName evidence="2">Oxidoreductase</fullName>
    </submittedName>
</protein>
<dbReference type="Proteomes" id="UP000027192">
    <property type="component" value="Unassembled WGS sequence"/>
</dbReference>
<dbReference type="Pfam" id="PF01408">
    <property type="entry name" value="GFO_IDH_MocA"/>
    <property type="match status" value="1"/>
</dbReference>
<dbReference type="InterPro" id="IPR036291">
    <property type="entry name" value="NAD(P)-bd_dom_sf"/>
</dbReference>
<dbReference type="InterPro" id="IPR000683">
    <property type="entry name" value="Gfo/Idh/MocA-like_OxRdtase_N"/>
</dbReference>
<evidence type="ECO:0000313" key="2">
    <source>
        <dbReference type="EMBL" id="KDM91470.1"/>
    </source>
</evidence>
<reference evidence="2 3" key="1">
    <citation type="submission" date="2014-04" db="EMBL/GenBank/DDBJ databases">
        <title>Draft genome sequence of Photobacterium halotolerans S2753: a solonamide, ngercheumicin and holomycin producer.</title>
        <authorList>
            <person name="Machado H.R."/>
            <person name="Gram L."/>
        </authorList>
    </citation>
    <scope>NUCLEOTIDE SEQUENCE [LARGE SCALE GENOMIC DNA]</scope>
    <source>
        <strain evidence="2 3">S2753</strain>
    </source>
</reference>
<accession>A0A066RLZ1</accession>
<name>A0A066RLZ1_9GAMM</name>
<feature type="domain" description="Gfo/Idh/MocA-like oxidoreductase N-terminal" evidence="1">
    <location>
        <begin position="1"/>
        <end position="119"/>
    </location>
</feature>
<dbReference type="PANTHER" id="PTHR43708:SF4">
    <property type="entry name" value="OXIDOREDUCTASE YCEM-RELATED"/>
    <property type="match status" value="1"/>
</dbReference>
<dbReference type="RefSeq" id="WP_036752066.1">
    <property type="nucleotide sequence ID" value="NZ_JAGSGC010000006.1"/>
</dbReference>
<keyword evidence="3" id="KW-1185">Reference proteome</keyword>
<dbReference type="EMBL" id="JMIB01000021">
    <property type="protein sequence ID" value="KDM91470.1"/>
    <property type="molecule type" value="Genomic_DNA"/>
</dbReference>
<dbReference type="Gene3D" id="3.30.360.10">
    <property type="entry name" value="Dihydrodipicolinate Reductase, domain 2"/>
    <property type="match status" value="1"/>
</dbReference>
<dbReference type="AlphaFoldDB" id="A0A066RLZ1"/>
<dbReference type="SUPFAM" id="SSF55347">
    <property type="entry name" value="Glyceraldehyde-3-phosphate dehydrogenase-like, C-terminal domain"/>
    <property type="match status" value="1"/>
</dbReference>
<evidence type="ECO:0000259" key="1">
    <source>
        <dbReference type="Pfam" id="PF01408"/>
    </source>
</evidence>